<evidence type="ECO:0000313" key="11">
    <source>
        <dbReference type="EMBL" id="VDL80567.1"/>
    </source>
</evidence>
<evidence type="ECO:0000256" key="9">
    <source>
        <dbReference type="SAM" id="MobiDB-lite"/>
    </source>
</evidence>
<evidence type="ECO:0000256" key="1">
    <source>
        <dbReference type="ARBA" id="ARBA00004496"/>
    </source>
</evidence>
<dbReference type="Pfam" id="PF05741">
    <property type="entry name" value="zf-nanos"/>
    <property type="match status" value="1"/>
</dbReference>
<feature type="compositionally biased region" description="Polar residues" evidence="9">
    <location>
        <begin position="543"/>
        <end position="552"/>
    </location>
</feature>
<dbReference type="InterPro" id="IPR024161">
    <property type="entry name" value="Znf_nanos-typ"/>
</dbReference>
<reference evidence="11 12" key="2">
    <citation type="submission" date="2018-11" db="EMBL/GenBank/DDBJ databases">
        <authorList>
            <consortium name="Pathogen Informatics"/>
        </authorList>
    </citation>
    <scope>NUCLEOTIDE SEQUENCE [LARGE SCALE GENOMIC DNA]</scope>
</reference>
<keyword evidence="4 8" id="KW-0863">Zinc-finger</keyword>
<evidence type="ECO:0000313" key="12">
    <source>
        <dbReference type="Proteomes" id="UP000271162"/>
    </source>
</evidence>
<dbReference type="GO" id="GO:0008270">
    <property type="term" value="F:zinc ion binding"/>
    <property type="evidence" value="ECO:0007669"/>
    <property type="project" value="UniProtKB-KW"/>
</dbReference>
<feature type="region of interest" description="Disordered" evidence="9">
    <location>
        <begin position="296"/>
        <end position="352"/>
    </location>
</feature>
<keyword evidence="7 8" id="KW-0694">RNA-binding</keyword>
<dbReference type="PROSITE" id="PS51522">
    <property type="entry name" value="ZF_NANOS"/>
    <property type="match status" value="1"/>
</dbReference>
<dbReference type="OMA" id="PMPFVVH"/>
<evidence type="ECO:0000256" key="5">
    <source>
        <dbReference type="ARBA" id="ARBA00022833"/>
    </source>
</evidence>
<evidence type="ECO:0000256" key="6">
    <source>
        <dbReference type="ARBA" id="ARBA00022845"/>
    </source>
</evidence>
<proteinExistence type="inferred from homology"/>
<keyword evidence="6 8" id="KW-0810">Translation regulation</keyword>
<comment type="similarity">
    <text evidence="8">Belongs to the nanos family.</text>
</comment>
<keyword evidence="3" id="KW-0479">Metal-binding</keyword>
<feature type="region of interest" description="Disordered" evidence="9">
    <location>
        <begin position="1"/>
        <end position="53"/>
    </location>
</feature>
<evidence type="ECO:0000256" key="2">
    <source>
        <dbReference type="ARBA" id="ARBA00022490"/>
    </source>
</evidence>
<dbReference type="Proteomes" id="UP000271162">
    <property type="component" value="Unassembled WGS sequence"/>
</dbReference>
<gene>
    <name evidence="11" type="ORF">NBR_LOCUS16954</name>
</gene>
<evidence type="ECO:0000256" key="7">
    <source>
        <dbReference type="ARBA" id="ARBA00022884"/>
    </source>
</evidence>
<name>A0A0N4YJ31_NIPBR</name>
<dbReference type="WBParaSite" id="NBR_0001695301-mRNA-1">
    <property type="protein sequence ID" value="NBR_0001695301-mRNA-1"/>
    <property type="gene ID" value="NBR_0001695301"/>
</dbReference>
<dbReference type="GO" id="GO:0005737">
    <property type="term" value="C:cytoplasm"/>
    <property type="evidence" value="ECO:0007669"/>
    <property type="project" value="UniProtKB-SubCell"/>
</dbReference>
<dbReference type="GO" id="GO:0006417">
    <property type="term" value="P:regulation of translation"/>
    <property type="evidence" value="ECO:0007669"/>
    <property type="project" value="UniProtKB-UniRule"/>
</dbReference>
<evidence type="ECO:0000259" key="10">
    <source>
        <dbReference type="PROSITE" id="PS51522"/>
    </source>
</evidence>
<comment type="subcellular location">
    <subcellularLocation>
        <location evidence="1">Cytoplasm</location>
    </subcellularLocation>
</comment>
<keyword evidence="5" id="KW-0862">Zinc</keyword>
<feature type="compositionally biased region" description="Low complexity" evidence="9">
    <location>
        <begin position="27"/>
        <end position="53"/>
    </location>
</feature>
<dbReference type="InterPro" id="IPR008705">
    <property type="entry name" value="Nanos/Xcar2"/>
</dbReference>
<protein>
    <submittedName>
        <fullName evidence="13">Nanos-type domain-containing protein</fullName>
    </submittedName>
</protein>
<feature type="compositionally biased region" description="Gly residues" evidence="9">
    <location>
        <begin position="560"/>
        <end position="585"/>
    </location>
</feature>
<evidence type="ECO:0000256" key="8">
    <source>
        <dbReference type="PROSITE-ProRule" id="PRU00855"/>
    </source>
</evidence>
<feature type="region of interest" description="Disordered" evidence="9">
    <location>
        <begin position="530"/>
        <end position="585"/>
    </location>
</feature>
<feature type="compositionally biased region" description="Basic and acidic residues" evidence="9">
    <location>
        <begin position="314"/>
        <end position="342"/>
    </location>
</feature>
<dbReference type="GO" id="GO:0003723">
    <property type="term" value="F:RNA binding"/>
    <property type="evidence" value="ECO:0007669"/>
    <property type="project" value="UniProtKB-UniRule"/>
</dbReference>
<keyword evidence="2" id="KW-0963">Cytoplasm</keyword>
<dbReference type="InterPro" id="IPR038129">
    <property type="entry name" value="Nanos_sf"/>
</dbReference>
<keyword evidence="12" id="KW-1185">Reference proteome</keyword>
<dbReference type="PANTHER" id="PTHR12887">
    <property type="entry name" value="NANOS PROTEIN"/>
    <property type="match status" value="1"/>
</dbReference>
<evidence type="ECO:0000256" key="4">
    <source>
        <dbReference type="ARBA" id="ARBA00022771"/>
    </source>
</evidence>
<dbReference type="Gene3D" id="4.10.60.30">
    <property type="entry name" value="Nanos, RNA-binding domain"/>
    <property type="match status" value="1"/>
</dbReference>
<feature type="compositionally biased region" description="Low complexity" evidence="9">
    <location>
        <begin position="258"/>
        <end position="268"/>
    </location>
</feature>
<organism evidence="13">
    <name type="scientific">Nippostrongylus brasiliensis</name>
    <name type="common">Rat hookworm</name>
    <dbReference type="NCBI Taxonomy" id="27835"/>
    <lineage>
        <taxon>Eukaryota</taxon>
        <taxon>Metazoa</taxon>
        <taxon>Ecdysozoa</taxon>
        <taxon>Nematoda</taxon>
        <taxon>Chromadorea</taxon>
        <taxon>Rhabditida</taxon>
        <taxon>Rhabditina</taxon>
        <taxon>Rhabditomorpha</taxon>
        <taxon>Strongyloidea</taxon>
        <taxon>Heligmosomidae</taxon>
        <taxon>Nippostrongylus</taxon>
    </lineage>
</organism>
<reference evidence="13" key="1">
    <citation type="submission" date="2017-02" db="UniProtKB">
        <authorList>
            <consortium name="WormBaseParasite"/>
        </authorList>
    </citation>
    <scope>IDENTIFICATION</scope>
</reference>
<dbReference type="EMBL" id="UYSL01022485">
    <property type="protein sequence ID" value="VDL80567.1"/>
    <property type="molecule type" value="Genomic_DNA"/>
</dbReference>
<dbReference type="STRING" id="27835.A0A0N4YJ31"/>
<sequence>MGSGNGVAAVMQRPPIPTSYDADMIQPGAAPGPYSGASAQQEQPQQPHQMMNPPSQAVMTMQQRGGQFIMPVPQAVFVPRAEAGYAPIEPPQPVMVPMPFVVHHLPPNQPPEQGQPPYHHGVIEQQPAMSMEQYNETDFSTGVAPVQPVRPMSMPPGMPNVSQPVMGMMPQPAQQPLHESRSATSSIPPLMAPSGGYGPSPHPRMYGFPPTAMAPPFMMTPFGVPHVMHSSPNRGRNSRATASFRGNSSFQYKNKPNSSPQSFSRQSSVVETPKEESKPTEVVAAATAEVEGLSLKAEATNRLGSEAVQQEQQEEAKEIAAEDVEPVAKVEEEKTAPEEKSDTAPTLGVSANSELAVKSEVAREVAPTSTGKALTAQVCSEYFRGTFLKNSRVSATKAEFEKRSAVPVVAVAPVVSVKSETAQSRAKEHSEDEMPEKENLEMRIKDAPPLASVPPLPASEPVSPPVKLDCTFCRNLGMSEEVATSHVIRAEDGKVTCPELRKRSCSLCGATGDNAHSAFFCPLKSQQTMEEQDSELPRIASQRPPSSYNKPMNNERRGGYRGYGGTGHRGDGGGGARGGGYYHVS</sequence>
<evidence type="ECO:0000256" key="3">
    <source>
        <dbReference type="ARBA" id="ARBA00022723"/>
    </source>
</evidence>
<feature type="region of interest" description="Disordered" evidence="9">
    <location>
        <begin position="228"/>
        <end position="282"/>
    </location>
</feature>
<feature type="compositionally biased region" description="Polar residues" evidence="9">
    <location>
        <begin position="230"/>
        <end position="257"/>
    </location>
</feature>
<feature type="domain" description="Nanos-type" evidence="10">
    <location>
        <begin position="469"/>
        <end position="523"/>
    </location>
</feature>
<feature type="region of interest" description="Disordered" evidence="9">
    <location>
        <begin position="170"/>
        <end position="198"/>
    </location>
</feature>
<evidence type="ECO:0000313" key="13">
    <source>
        <dbReference type="WBParaSite" id="NBR_0001695301-mRNA-1"/>
    </source>
</evidence>
<dbReference type="AlphaFoldDB" id="A0A0N4YJ31"/>
<accession>A0A0N4YJ31</accession>